<evidence type="ECO:0000256" key="5">
    <source>
        <dbReference type="ARBA" id="ARBA00023242"/>
    </source>
</evidence>
<feature type="compositionally biased region" description="Polar residues" evidence="6">
    <location>
        <begin position="42"/>
        <end position="53"/>
    </location>
</feature>
<evidence type="ECO:0000313" key="7">
    <source>
        <dbReference type="EMBL" id="OAQ72068.1"/>
    </source>
</evidence>
<dbReference type="OrthoDB" id="5217604at2759"/>
<gene>
    <name evidence="7" type="ORF">VFPPC_00126</name>
</gene>
<dbReference type="Proteomes" id="UP000078397">
    <property type="component" value="Unassembled WGS sequence"/>
</dbReference>
<sequence length="610" mass="69592">MGIHCMAKSSKSLRKPRQIRPLNSRVSNLEKQIETLTAALEGQNQGTSATSPTHEFALSHPNSKSSPVVLTPESPAFAGEHEKAAATNHLCGDHRQPLPRSASTTGVQPGPIYGLTWPQSDRILSLFRDRFIQNFPFLVLDDQMTAKEMYLAKPFLFRVIMLAAAPLPIPRVTKMKRNVLAYLGQHMLVEEERQLDLLQGLLICISWADLRTLFDEQITNLTYLALGYAHNLGITKIPPSLLQQIGMDDAPEDLRQTKKDMITAKMHSIEEQRTFLGCYCLLSVNSTLFGRQNPLRSQYVDLCCESLKRAREHPSDIFLEHNVRLVQMGEKISEAFGAANDRERGKPYLFLLDDQSRGFREELDTLMESLDRQQIQDRALYAHQVPSEEFDNWERFFTLHYNYLLVRLYEPATFLHEIPEESGAPSTYRSQCLRNCLFAAKAYFDILFTLPASQYIYQSITFTEQITFVLVITTRLLLLETKDWDVHFARMTMNFLSVVDRLVQRLDASEADRIRAVGRFVTEMGVEATAAEVATEGRVADIAKKMRWIRIWFERRANKDGISASQVPQEWPVEELENRGARAFGMGTNGPVWFTGLLSNSAWNFDDVEL</sequence>
<proteinExistence type="predicted"/>
<evidence type="ECO:0000256" key="2">
    <source>
        <dbReference type="ARBA" id="ARBA00023015"/>
    </source>
</evidence>
<dbReference type="PANTHER" id="PTHR31845">
    <property type="entry name" value="FINGER DOMAIN PROTEIN, PUTATIVE-RELATED"/>
    <property type="match status" value="1"/>
</dbReference>
<protein>
    <submittedName>
        <fullName evidence="7">Fungal transcriptional regulatory protein</fullName>
    </submittedName>
</protein>
<dbReference type="KEGG" id="pchm:VFPPC_00126"/>
<keyword evidence="2" id="KW-0805">Transcription regulation</keyword>
<dbReference type="GeneID" id="28844207"/>
<keyword evidence="8" id="KW-1185">Reference proteome</keyword>
<dbReference type="InterPro" id="IPR051089">
    <property type="entry name" value="prtT"/>
</dbReference>
<dbReference type="GO" id="GO:0000976">
    <property type="term" value="F:transcription cis-regulatory region binding"/>
    <property type="evidence" value="ECO:0007669"/>
    <property type="project" value="TreeGrafter"/>
</dbReference>
<feature type="region of interest" description="Disordered" evidence="6">
    <location>
        <begin position="1"/>
        <end position="25"/>
    </location>
</feature>
<dbReference type="GO" id="GO:0005634">
    <property type="term" value="C:nucleus"/>
    <property type="evidence" value="ECO:0007669"/>
    <property type="project" value="UniProtKB-SubCell"/>
</dbReference>
<name>A0A179G3N5_METCM</name>
<evidence type="ECO:0000256" key="3">
    <source>
        <dbReference type="ARBA" id="ARBA00023125"/>
    </source>
</evidence>
<evidence type="ECO:0000256" key="6">
    <source>
        <dbReference type="SAM" id="MobiDB-lite"/>
    </source>
</evidence>
<feature type="region of interest" description="Disordered" evidence="6">
    <location>
        <begin position="41"/>
        <end position="70"/>
    </location>
</feature>
<evidence type="ECO:0000256" key="4">
    <source>
        <dbReference type="ARBA" id="ARBA00023163"/>
    </source>
</evidence>
<comment type="subcellular location">
    <subcellularLocation>
        <location evidence="1">Nucleus</location>
    </subcellularLocation>
</comment>
<dbReference type="STRING" id="1380566.A0A179G3N5"/>
<keyword evidence="3" id="KW-0238">DNA-binding</keyword>
<dbReference type="CDD" id="cd12148">
    <property type="entry name" value="fungal_TF_MHR"/>
    <property type="match status" value="1"/>
</dbReference>
<organism evidence="7 8">
    <name type="scientific">Pochonia chlamydosporia 170</name>
    <dbReference type="NCBI Taxonomy" id="1380566"/>
    <lineage>
        <taxon>Eukaryota</taxon>
        <taxon>Fungi</taxon>
        <taxon>Dikarya</taxon>
        <taxon>Ascomycota</taxon>
        <taxon>Pezizomycotina</taxon>
        <taxon>Sordariomycetes</taxon>
        <taxon>Hypocreomycetidae</taxon>
        <taxon>Hypocreales</taxon>
        <taxon>Clavicipitaceae</taxon>
        <taxon>Pochonia</taxon>
    </lineage>
</organism>
<evidence type="ECO:0000256" key="1">
    <source>
        <dbReference type="ARBA" id="ARBA00004123"/>
    </source>
</evidence>
<dbReference type="GO" id="GO:0000981">
    <property type="term" value="F:DNA-binding transcription factor activity, RNA polymerase II-specific"/>
    <property type="evidence" value="ECO:0007669"/>
    <property type="project" value="TreeGrafter"/>
</dbReference>
<keyword evidence="5" id="KW-0539">Nucleus</keyword>
<comment type="caution">
    <text evidence="7">The sequence shown here is derived from an EMBL/GenBank/DDBJ whole genome shotgun (WGS) entry which is preliminary data.</text>
</comment>
<keyword evidence="4" id="KW-0804">Transcription</keyword>
<reference evidence="7 8" key="1">
    <citation type="journal article" date="2016" name="PLoS Pathog.">
        <title>Biosynthesis of antibiotic leucinostatins in bio-control fungus Purpureocillium lilacinum and their inhibition on phytophthora revealed by genome mining.</title>
        <authorList>
            <person name="Wang G."/>
            <person name="Liu Z."/>
            <person name="Lin R."/>
            <person name="Li E."/>
            <person name="Mao Z."/>
            <person name="Ling J."/>
            <person name="Yang Y."/>
            <person name="Yin W.B."/>
            <person name="Xie B."/>
        </authorList>
    </citation>
    <scope>NUCLEOTIDE SEQUENCE [LARGE SCALE GENOMIC DNA]</scope>
    <source>
        <strain evidence="7">170</strain>
    </source>
</reference>
<accession>A0A179G3N5</accession>
<dbReference type="AlphaFoldDB" id="A0A179G3N5"/>
<evidence type="ECO:0000313" key="8">
    <source>
        <dbReference type="Proteomes" id="UP000078397"/>
    </source>
</evidence>
<dbReference type="RefSeq" id="XP_018148151.1">
    <property type="nucleotide sequence ID" value="XM_018280213.1"/>
</dbReference>
<dbReference type="EMBL" id="LSBJ02000001">
    <property type="protein sequence ID" value="OAQ72068.1"/>
    <property type="molecule type" value="Genomic_DNA"/>
</dbReference>
<dbReference type="PANTHER" id="PTHR31845:SF10">
    <property type="entry name" value="ZN(II)2CYS6 TRANSCRIPTION FACTOR (EUROFUNG)"/>
    <property type="match status" value="1"/>
</dbReference>